<evidence type="ECO:0000313" key="2">
    <source>
        <dbReference type="Proteomes" id="UP000001052"/>
    </source>
</evidence>
<dbReference type="KEGG" id="drt:Dret_2189"/>
<evidence type="ECO:0000313" key="1">
    <source>
        <dbReference type="EMBL" id="ACV69473.1"/>
    </source>
</evidence>
<reference evidence="2" key="1">
    <citation type="submission" date="2009-09" db="EMBL/GenBank/DDBJ databases">
        <title>The complete chromosome of Desulfohalobium retbaense DSM 5692.</title>
        <authorList>
            <consortium name="US DOE Joint Genome Institute (JGI-PGF)"/>
            <person name="Lucas S."/>
            <person name="Copeland A."/>
            <person name="Lapidus A."/>
            <person name="Glavina del Rio T."/>
            <person name="Dalin E."/>
            <person name="Tice H."/>
            <person name="Bruce D."/>
            <person name="Goodwin L."/>
            <person name="Pitluck S."/>
            <person name="Kyrpides N."/>
            <person name="Mavromatis K."/>
            <person name="Ivanova N."/>
            <person name="Mikhailova N."/>
            <person name="Munk A.C."/>
            <person name="Brettin T."/>
            <person name="Detter J.C."/>
            <person name="Han C."/>
            <person name="Tapia R."/>
            <person name="Larimer F."/>
            <person name="Land M."/>
            <person name="Hauser L."/>
            <person name="Markowitz V."/>
            <person name="Cheng J.-F."/>
            <person name="Hugenholtz P."/>
            <person name="Woyke T."/>
            <person name="Wu D."/>
            <person name="Spring S."/>
            <person name="Klenk H.-P."/>
            <person name="Eisen J.A."/>
        </authorList>
    </citation>
    <scope>NUCLEOTIDE SEQUENCE [LARGE SCALE GENOMIC DNA]</scope>
    <source>
        <strain evidence="2">DSM 5692</strain>
    </source>
</reference>
<proteinExistence type="predicted"/>
<reference evidence="1 2" key="2">
    <citation type="journal article" date="2010" name="Stand. Genomic Sci.">
        <title>Complete genome sequence of Desulfohalobium retbaense type strain (HR(100)).</title>
        <authorList>
            <person name="Spring S."/>
            <person name="Nolan M."/>
            <person name="Lapidus A."/>
            <person name="Glavina Del Rio T."/>
            <person name="Copeland A."/>
            <person name="Tice H."/>
            <person name="Cheng J.F."/>
            <person name="Lucas S."/>
            <person name="Land M."/>
            <person name="Chen F."/>
            <person name="Bruce D."/>
            <person name="Goodwin L."/>
            <person name="Pitluck S."/>
            <person name="Ivanova N."/>
            <person name="Mavromatis K."/>
            <person name="Mikhailova N."/>
            <person name="Pati A."/>
            <person name="Chen A."/>
            <person name="Palaniappan K."/>
            <person name="Hauser L."/>
            <person name="Chang Y.J."/>
            <person name="Jeffries C.D."/>
            <person name="Munk C."/>
            <person name="Kiss H."/>
            <person name="Chain P."/>
            <person name="Han C."/>
            <person name="Brettin T."/>
            <person name="Detter J.C."/>
            <person name="Schuler E."/>
            <person name="Goker M."/>
            <person name="Rohde M."/>
            <person name="Bristow J."/>
            <person name="Eisen J.A."/>
            <person name="Markowitz V."/>
            <person name="Hugenholtz P."/>
            <person name="Kyrpides N.C."/>
            <person name="Klenk H.P."/>
        </authorList>
    </citation>
    <scope>NUCLEOTIDE SEQUENCE [LARGE SCALE GENOMIC DNA]</scope>
    <source>
        <strain evidence="1 2">DSM 5692</strain>
    </source>
</reference>
<sequence length="44" mass="4858">MKAPSLASEGAFMANTVTVEYAVRSQPYSLKKPFLSARLIQAKR</sequence>
<gene>
    <name evidence="1" type="ordered locus">Dret_2189</name>
</gene>
<organism evidence="1 2">
    <name type="scientific">Desulfohalobium retbaense (strain ATCC 49708 / DSM 5692 / JCM 16813 / HR100)</name>
    <dbReference type="NCBI Taxonomy" id="485915"/>
    <lineage>
        <taxon>Bacteria</taxon>
        <taxon>Pseudomonadati</taxon>
        <taxon>Thermodesulfobacteriota</taxon>
        <taxon>Desulfovibrionia</taxon>
        <taxon>Desulfovibrionales</taxon>
        <taxon>Desulfohalobiaceae</taxon>
        <taxon>Desulfohalobium</taxon>
    </lineage>
</organism>
<dbReference type="EMBL" id="CP001734">
    <property type="protein sequence ID" value="ACV69473.1"/>
    <property type="molecule type" value="Genomic_DNA"/>
</dbReference>
<keyword evidence="2" id="KW-1185">Reference proteome</keyword>
<accession>C8X4X6</accession>
<name>C8X4X6_DESRD</name>
<dbReference type="AlphaFoldDB" id="C8X4X6"/>
<dbReference type="Proteomes" id="UP000001052">
    <property type="component" value="Chromosome"/>
</dbReference>
<dbReference type="HOGENOM" id="CLU_3215402_0_0_7"/>
<protein>
    <submittedName>
        <fullName evidence="1">Uncharacterized protein</fullName>
    </submittedName>
</protein>